<keyword evidence="2" id="KW-0812">Transmembrane</keyword>
<keyword evidence="5" id="KW-1185">Reference proteome</keyword>
<sequence>MYLKILIAVLTVSIIDAKVVYFHPKTVNNDINLNVTNDNGNELKLSDGIKPSSLNVEDTEDQRYKPRPPMPRPGSASSIFSAKIIAIMMPIVLINIFIKF</sequence>
<dbReference type="Proteomes" id="UP001153620">
    <property type="component" value="Chromosome 2"/>
</dbReference>
<evidence type="ECO:0000256" key="2">
    <source>
        <dbReference type="SAM" id="Phobius"/>
    </source>
</evidence>
<proteinExistence type="predicted"/>
<keyword evidence="2" id="KW-1133">Transmembrane helix</keyword>
<feature type="transmembrane region" description="Helical" evidence="2">
    <location>
        <begin position="79"/>
        <end position="98"/>
    </location>
</feature>
<reference evidence="4" key="2">
    <citation type="submission" date="2022-10" db="EMBL/GenBank/DDBJ databases">
        <authorList>
            <consortium name="ENA_rothamsted_submissions"/>
            <consortium name="culmorum"/>
            <person name="King R."/>
        </authorList>
    </citation>
    <scope>NUCLEOTIDE SEQUENCE</scope>
</reference>
<evidence type="ECO:0000256" key="1">
    <source>
        <dbReference type="SAM" id="MobiDB-lite"/>
    </source>
</evidence>
<protein>
    <submittedName>
        <fullName evidence="4">Uncharacterized protein</fullName>
    </submittedName>
</protein>
<keyword evidence="2" id="KW-0472">Membrane</keyword>
<feature type="chain" id="PRO_5040316005" evidence="3">
    <location>
        <begin position="18"/>
        <end position="100"/>
    </location>
</feature>
<evidence type="ECO:0000313" key="4">
    <source>
        <dbReference type="EMBL" id="CAG9803352.1"/>
    </source>
</evidence>
<dbReference type="EMBL" id="OU895878">
    <property type="protein sequence ID" value="CAG9803352.1"/>
    <property type="molecule type" value="Genomic_DNA"/>
</dbReference>
<accession>A0A9N9RUL5</accession>
<reference evidence="4" key="1">
    <citation type="submission" date="2022-01" db="EMBL/GenBank/DDBJ databases">
        <authorList>
            <person name="King R."/>
        </authorList>
    </citation>
    <scope>NUCLEOTIDE SEQUENCE</scope>
</reference>
<feature type="region of interest" description="Disordered" evidence="1">
    <location>
        <begin position="45"/>
        <end position="75"/>
    </location>
</feature>
<feature type="signal peptide" evidence="3">
    <location>
        <begin position="1"/>
        <end position="17"/>
    </location>
</feature>
<organism evidence="4 5">
    <name type="scientific">Chironomus riparius</name>
    <dbReference type="NCBI Taxonomy" id="315576"/>
    <lineage>
        <taxon>Eukaryota</taxon>
        <taxon>Metazoa</taxon>
        <taxon>Ecdysozoa</taxon>
        <taxon>Arthropoda</taxon>
        <taxon>Hexapoda</taxon>
        <taxon>Insecta</taxon>
        <taxon>Pterygota</taxon>
        <taxon>Neoptera</taxon>
        <taxon>Endopterygota</taxon>
        <taxon>Diptera</taxon>
        <taxon>Nematocera</taxon>
        <taxon>Chironomoidea</taxon>
        <taxon>Chironomidae</taxon>
        <taxon>Chironominae</taxon>
        <taxon>Chironomus</taxon>
    </lineage>
</organism>
<keyword evidence="3" id="KW-0732">Signal</keyword>
<gene>
    <name evidence="4" type="ORF">CHIRRI_LOCUS6252</name>
</gene>
<evidence type="ECO:0000313" key="5">
    <source>
        <dbReference type="Proteomes" id="UP001153620"/>
    </source>
</evidence>
<evidence type="ECO:0000256" key="3">
    <source>
        <dbReference type="SAM" id="SignalP"/>
    </source>
</evidence>
<dbReference type="AlphaFoldDB" id="A0A9N9RUL5"/>
<name>A0A9N9RUL5_9DIPT</name>